<dbReference type="PROSITE" id="PS51746">
    <property type="entry name" value="PPM_2"/>
    <property type="match status" value="1"/>
</dbReference>
<dbReference type="Gene3D" id="3.60.40.10">
    <property type="entry name" value="PPM-type phosphatase domain"/>
    <property type="match status" value="1"/>
</dbReference>
<dbReference type="InterPro" id="IPR001932">
    <property type="entry name" value="PPM-type_phosphatase-like_dom"/>
</dbReference>
<evidence type="ECO:0000313" key="3">
    <source>
        <dbReference type="Proteomes" id="UP000232638"/>
    </source>
</evidence>
<gene>
    <name evidence="2" type="ORF">THSYN_15940</name>
</gene>
<dbReference type="GO" id="GO:0004722">
    <property type="term" value="F:protein serine/threonine phosphatase activity"/>
    <property type="evidence" value="ECO:0007669"/>
    <property type="project" value="InterPro"/>
</dbReference>
<reference evidence="2 3" key="1">
    <citation type="submission" date="2017-03" db="EMBL/GenBank/DDBJ databases">
        <title>Complete genome sequence of Candidatus 'Thiodictyon syntrophicum' sp. nov. strain Cad16T, a photolithoautotroph purple sulfur bacterium isolated from an alpine meromictic lake.</title>
        <authorList>
            <person name="Luedin S.M."/>
            <person name="Pothier J.F."/>
            <person name="Danza F."/>
            <person name="Storelli N."/>
            <person name="Wittwer M."/>
            <person name="Tonolla M."/>
        </authorList>
    </citation>
    <scope>NUCLEOTIDE SEQUENCE [LARGE SCALE GENOMIC DNA]</scope>
    <source>
        <strain evidence="2 3">Cad16T</strain>
    </source>
</reference>
<dbReference type="KEGG" id="tsy:THSYN_15940"/>
<dbReference type="AlphaFoldDB" id="A0A2K8U9M3"/>
<evidence type="ECO:0000313" key="2">
    <source>
        <dbReference type="EMBL" id="AUB82292.1"/>
    </source>
</evidence>
<dbReference type="CDD" id="cd00143">
    <property type="entry name" value="PP2Cc"/>
    <property type="match status" value="1"/>
</dbReference>
<sequence>MDSMTTDFRWTSGGATDQGRRRTINQDAYLDRPDLGLWAVADGMGGHRDGERASRMLMEALALLPRPRLLGAAADAVRGALTEVNRELAAESAAQGSDVIGSTIVTLIALGDHCGILWVGDSRAYRLRAGTIARLTRDHTQVQTLVEAGLLTPEQADHHPYSNVLARAIGAEARVEIDLRVEPLRAGDRYLLCSDGLDKELSDPQIAALLGGADPAQVARALVEHACTAGGRDNVTAVVVRFDAPAD</sequence>
<dbReference type="SMART" id="SM00331">
    <property type="entry name" value="PP2C_SIG"/>
    <property type="match status" value="1"/>
</dbReference>
<protein>
    <submittedName>
        <fullName evidence="2">Serine/threonine protein phosphatase</fullName>
    </submittedName>
</protein>
<dbReference type="Proteomes" id="UP000232638">
    <property type="component" value="Chromosome"/>
</dbReference>
<feature type="domain" description="PPM-type phosphatase" evidence="1">
    <location>
        <begin position="11"/>
        <end position="242"/>
    </location>
</feature>
<dbReference type="EMBL" id="CP020370">
    <property type="protein sequence ID" value="AUB82292.1"/>
    <property type="molecule type" value="Genomic_DNA"/>
</dbReference>
<dbReference type="PANTHER" id="PTHR47992">
    <property type="entry name" value="PROTEIN PHOSPHATASE"/>
    <property type="match status" value="1"/>
</dbReference>
<evidence type="ECO:0000259" key="1">
    <source>
        <dbReference type="PROSITE" id="PS51746"/>
    </source>
</evidence>
<dbReference type="InterPro" id="IPR015655">
    <property type="entry name" value="PP2C"/>
</dbReference>
<dbReference type="SUPFAM" id="SSF81606">
    <property type="entry name" value="PP2C-like"/>
    <property type="match status" value="1"/>
</dbReference>
<keyword evidence="3" id="KW-1185">Reference proteome</keyword>
<proteinExistence type="predicted"/>
<accession>A0A2K8U9M3</accession>
<dbReference type="Pfam" id="PF13672">
    <property type="entry name" value="PP2C_2"/>
    <property type="match status" value="1"/>
</dbReference>
<dbReference type="InterPro" id="IPR036457">
    <property type="entry name" value="PPM-type-like_dom_sf"/>
</dbReference>
<dbReference type="SMART" id="SM00332">
    <property type="entry name" value="PP2Cc"/>
    <property type="match status" value="1"/>
</dbReference>
<organism evidence="2 3">
    <name type="scientific">Candidatus Thiodictyon syntrophicum</name>
    <dbReference type="NCBI Taxonomy" id="1166950"/>
    <lineage>
        <taxon>Bacteria</taxon>
        <taxon>Pseudomonadati</taxon>
        <taxon>Pseudomonadota</taxon>
        <taxon>Gammaproteobacteria</taxon>
        <taxon>Chromatiales</taxon>
        <taxon>Chromatiaceae</taxon>
        <taxon>Thiodictyon</taxon>
    </lineage>
</organism>
<name>A0A2K8U9M3_9GAMM</name>